<dbReference type="Proteomes" id="UP000677305">
    <property type="component" value="Chromosome"/>
</dbReference>
<protein>
    <submittedName>
        <fullName evidence="1">Uncharacterized protein</fullName>
    </submittedName>
</protein>
<dbReference type="RefSeq" id="WP_212693021.1">
    <property type="nucleotide sequence ID" value="NZ_CP058561.1"/>
</dbReference>
<proteinExistence type="predicted"/>
<dbReference type="AlphaFoldDB" id="A0A8J8M9X3"/>
<evidence type="ECO:0000313" key="1">
    <source>
        <dbReference type="EMBL" id="QUH28815.1"/>
    </source>
</evidence>
<gene>
    <name evidence="1" type="ORF">HYG85_07765</name>
</gene>
<evidence type="ECO:0000313" key="2">
    <source>
        <dbReference type="Proteomes" id="UP000677305"/>
    </source>
</evidence>
<accession>A0A8J8M9X3</accession>
<keyword evidence="2" id="KW-1185">Reference proteome</keyword>
<reference evidence="1 2" key="1">
    <citation type="submission" date="2020-07" db="EMBL/GenBank/DDBJ databases">
        <title>Vallitalea guaymasensis genome.</title>
        <authorList>
            <person name="Postec A."/>
        </authorList>
    </citation>
    <scope>NUCLEOTIDE SEQUENCE [LARGE SCALE GENOMIC DNA]</scope>
    <source>
        <strain evidence="1 2">Ra1766G1</strain>
    </source>
</reference>
<dbReference type="KEGG" id="vgu:HYG85_07765"/>
<organism evidence="1 2">
    <name type="scientific">Vallitalea guaymasensis</name>
    <dbReference type="NCBI Taxonomy" id="1185412"/>
    <lineage>
        <taxon>Bacteria</taxon>
        <taxon>Bacillati</taxon>
        <taxon>Bacillota</taxon>
        <taxon>Clostridia</taxon>
        <taxon>Lachnospirales</taxon>
        <taxon>Vallitaleaceae</taxon>
        <taxon>Vallitalea</taxon>
    </lineage>
</organism>
<dbReference type="EMBL" id="CP058561">
    <property type="protein sequence ID" value="QUH28815.1"/>
    <property type="molecule type" value="Genomic_DNA"/>
</dbReference>
<name>A0A8J8M9X3_9FIRM</name>
<sequence>MRNGLYGSYKGKLYEARVKDSKTYILCSYNKEDIINGFSLYKDIVYVKTVSKDDVEYIYRITTFAEYNYIKVQVIKETNDKILISKMDGDCNLLLKIGMEKVDKGIYQKWVSKDSVSKIYEEKELL</sequence>